<dbReference type="SUPFAM" id="SSF47598">
    <property type="entry name" value="Ribbon-helix-helix"/>
    <property type="match status" value="1"/>
</dbReference>
<evidence type="ECO:0000259" key="1">
    <source>
        <dbReference type="Pfam" id="PF08753"/>
    </source>
</evidence>
<evidence type="ECO:0000313" key="3">
    <source>
        <dbReference type="Proteomes" id="UP000196694"/>
    </source>
</evidence>
<feature type="domain" description="Transcription factor NikR nickel binding C-terminal" evidence="1">
    <location>
        <begin position="78"/>
        <end position="138"/>
    </location>
</feature>
<dbReference type="InterPro" id="IPR027271">
    <property type="entry name" value="Acetolactate_synth/TF_NikR_C"/>
</dbReference>
<comment type="caution">
    <text evidence="2">The sequence shown here is derived from an EMBL/GenBank/DDBJ whole genome shotgun (WGS) entry which is preliminary data.</text>
</comment>
<sequence>MSLVCLGELSMVVKTGVAIPDNIYKQLIEISKNMGYTSISRVIRDAVELFIAFNQWWTHNGTVGGALHLLVPENNDTIATLVQKILREYSDIITSSIVVRPTQGYILYTMLVHGAGKKVKELYRLLAKTRGILSLQASLFPIPKTQT</sequence>
<name>A0A211YMJ9_9CREN</name>
<reference evidence="2 3" key="1">
    <citation type="submission" date="2017-05" db="EMBL/GenBank/DDBJ databases">
        <title>The draft genome of the hyperthermophilic archaeon 'Pyrodictium delaneyi strain Hulk', an iron and nitrate reducer, reveals the capacity for sulfate reduction.</title>
        <authorList>
            <person name="Demey L.M."/>
            <person name="Miller C."/>
            <person name="Manzella M."/>
            <person name="Reguera G."/>
            <person name="Kashefi K."/>
        </authorList>
    </citation>
    <scope>NUCLEOTIDE SEQUENCE [LARGE SCALE GENOMIC DNA]</scope>
    <source>
        <strain evidence="2 3">Hulk</strain>
    </source>
</reference>
<dbReference type="InterPro" id="IPR045865">
    <property type="entry name" value="ACT-like_dom_sf"/>
</dbReference>
<evidence type="ECO:0000313" key="2">
    <source>
        <dbReference type="EMBL" id="OWJ54144.1"/>
    </source>
</evidence>
<organism evidence="2 3">
    <name type="scientific">Pyrodictium delaneyi</name>
    <dbReference type="NCBI Taxonomy" id="1273541"/>
    <lineage>
        <taxon>Archaea</taxon>
        <taxon>Thermoproteota</taxon>
        <taxon>Thermoprotei</taxon>
        <taxon>Desulfurococcales</taxon>
        <taxon>Pyrodictiaceae</taxon>
        <taxon>Pyrodictium</taxon>
    </lineage>
</organism>
<dbReference type="InterPro" id="IPR014864">
    <property type="entry name" value="TF_NikR_Ni-bd_C"/>
</dbReference>
<accession>A0A211YMJ9</accession>
<dbReference type="Gene3D" id="3.30.70.1150">
    <property type="entry name" value="ACT-like. Chain A, domain 2"/>
    <property type="match status" value="1"/>
</dbReference>
<dbReference type="PANTHER" id="PTHR34719">
    <property type="entry name" value="NICKEL-RESPONSIVE REGULATOR"/>
    <property type="match status" value="1"/>
</dbReference>
<dbReference type="GO" id="GO:0006355">
    <property type="term" value="P:regulation of DNA-templated transcription"/>
    <property type="evidence" value="ECO:0007669"/>
    <property type="project" value="InterPro"/>
</dbReference>
<dbReference type="GO" id="GO:0003677">
    <property type="term" value="F:DNA binding"/>
    <property type="evidence" value="ECO:0007669"/>
    <property type="project" value="TreeGrafter"/>
</dbReference>
<dbReference type="SUPFAM" id="SSF55021">
    <property type="entry name" value="ACT-like"/>
    <property type="match status" value="1"/>
</dbReference>
<proteinExistence type="predicted"/>
<dbReference type="AlphaFoldDB" id="A0A211YMJ9"/>
<dbReference type="InterPro" id="IPR050192">
    <property type="entry name" value="CopG/NikR_regulator"/>
</dbReference>
<dbReference type="PANTHER" id="PTHR34719:SF2">
    <property type="entry name" value="NICKEL-RESPONSIVE REGULATOR"/>
    <property type="match status" value="1"/>
</dbReference>
<dbReference type="CDD" id="cd22231">
    <property type="entry name" value="RHH_NikR_HicB-like"/>
    <property type="match status" value="1"/>
</dbReference>
<gene>
    <name evidence="2" type="ORF">Pdsh_09855</name>
</gene>
<dbReference type="Pfam" id="PF08753">
    <property type="entry name" value="NikR_C"/>
    <property type="match status" value="1"/>
</dbReference>
<protein>
    <recommendedName>
        <fullName evidence="1">Transcription factor NikR nickel binding C-terminal domain-containing protein</fullName>
    </recommendedName>
</protein>
<dbReference type="InterPro" id="IPR010985">
    <property type="entry name" value="Ribbon_hlx_hlx"/>
</dbReference>
<keyword evidence="3" id="KW-1185">Reference proteome</keyword>
<dbReference type="EMBL" id="NCQP01000007">
    <property type="protein sequence ID" value="OWJ54144.1"/>
    <property type="molecule type" value="Genomic_DNA"/>
</dbReference>
<dbReference type="Proteomes" id="UP000196694">
    <property type="component" value="Unassembled WGS sequence"/>
</dbReference>